<evidence type="ECO:0000313" key="1">
    <source>
        <dbReference type="EMBL" id="SEH68779.1"/>
    </source>
</evidence>
<organism evidence="1 2">
    <name type="scientific">Bathymodiolus azoricus thioautotrophic gill symbiont</name>
    <dbReference type="NCBI Taxonomy" id="235205"/>
    <lineage>
        <taxon>Bacteria</taxon>
        <taxon>Pseudomonadati</taxon>
        <taxon>Pseudomonadota</taxon>
        <taxon>Gammaproteobacteria</taxon>
        <taxon>sulfur-oxidizing symbionts</taxon>
    </lineage>
</organism>
<dbReference type="RefSeq" id="WP_090715093.1">
    <property type="nucleotide sequence ID" value="NZ_CDSC02000103.1"/>
</dbReference>
<dbReference type="AlphaFoldDB" id="A0A1H6K0V5"/>
<dbReference type="OrthoDB" id="9792276at2"/>
<dbReference type="CDD" id="cd01335">
    <property type="entry name" value="Radical_SAM"/>
    <property type="match status" value="1"/>
</dbReference>
<dbReference type="Gene3D" id="3.20.20.70">
    <property type="entry name" value="Aldolase class I"/>
    <property type="match status" value="1"/>
</dbReference>
<dbReference type="InterPro" id="IPR050377">
    <property type="entry name" value="Radical_SAM_PqqE_MftC-like"/>
</dbReference>
<name>A0A1H6K0V5_9GAMM</name>
<dbReference type="EMBL" id="CDSC02000103">
    <property type="protein sequence ID" value="SEH68779.1"/>
    <property type="molecule type" value="Genomic_DNA"/>
</dbReference>
<reference evidence="2" key="1">
    <citation type="submission" date="2016-06" db="EMBL/GenBank/DDBJ databases">
        <authorList>
            <person name="Petersen J."/>
            <person name="Sayavedra L."/>
        </authorList>
    </citation>
    <scope>NUCLEOTIDE SEQUENCE [LARGE SCALE GENOMIC DNA]</scope>
    <source>
        <strain evidence="2">BazSymA</strain>
    </source>
</reference>
<sequence>MKQFNKLFINLTWACNLDCPRCYIPKKLRDDYTSSLDKDYFAQVLAHKSIDPSHNTIAIYMGGEPSVMGEGGLRSYINIVSSILPRARHTIVTNLFNLPKWLVAISLNEFSSQIETTYANGKKQTLYGNEYKYQEKFVKNLTLVSEAGINCTVNVELNIETIRAGTEAIISIMKHSGAKDWAFDYSVNFDDFNNNPVFDSFHYPVLTGNATLKEYWGFVNAIKADDWVVNNNIRIAPRVDGFNTLEGDNFLTINPNCTVTTNPLFSTITALQHRHVDELNNSKIKEQHQKRAVNRIRHCVEFACNEFDDCQGFSAHIPIQQDGFCAGGLAL</sequence>
<dbReference type="PANTHER" id="PTHR11228">
    <property type="entry name" value="RADICAL SAM DOMAIN PROTEIN"/>
    <property type="match status" value="1"/>
</dbReference>
<dbReference type="SUPFAM" id="SSF102114">
    <property type="entry name" value="Radical SAM enzymes"/>
    <property type="match status" value="1"/>
</dbReference>
<accession>A0A1H6K0V5</accession>
<protein>
    <submittedName>
        <fullName evidence="1">Radical SAM additional 4Fe4S-binding SPASMdomain-containing protein</fullName>
    </submittedName>
</protein>
<dbReference type="InterPro" id="IPR058240">
    <property type="entry name" value="rSAM_sf"/>
</dbReference>
<gene>
    <name evidence="1" type="ORF">BAZSYMA_ACONTIG08237_1</name>
</gene>
<dbReference type="InterPro" id="IPR013785">
    <property type="entry name" value="Aldolase_TIM"/>
</dbReference>
<dbReference type="PANTHER" id="PTHR11228:SF7">
    <property type="entry name" value="PQQA PEPTIDE CYCLASE"/>
    <property type="match status" value="1"/>
</dbReference>
<proteinExistence type="predicted"/>
<dbReference type="Proteomes" id="UP000198988">
    <property type="component" value="Unassembled WGS sequence"/>
</dbReference>
<evidence type="ECO:0000313" key="2">
    <source>
        <dbReference type="Proteomes" id="UP000198988"/>
    </source>
</evidence>